<dbReference type="EMBL" id="JAZHFV010000009">
    <property type="protein sequence ID" value="MEX4010043.1"/>
    <property type="molecule type" value="Genomic_DNA"/>
</dbReference>
<dbReference type="Proteomes" id="UP001559025">
    <property type="component" value="Unassembled WGS sequence"/>
</dbReference>
<sequence length="358" mass="37832">MQQVLRTAWQVLDNWLEGPASLIAERWQASRRHTDIEARLAEDGSSIALRGAGKGGAAEASLPLQPGGDQQAQATTLSTLVKGQRVVLVAPRAWVIERRIELPQEAGDHLEGIVAARVASLSPLPVQDMLYGHGVAGTDSATRRMRVDIALLPKARVAPVIDLLDTAGARHTELVAQAQQGTRIMLYPRRAGRAATLGRIKLGLGLLLSTAIASMLIAFGVTVANGMYRSGQQAELEVRAAAARATISEFMAPQTAGTAPEQAAIDIKNDAISAIGALDDLAAALPVHSFATEVALAEGKLRLAGRTYDLPDVLTALESSGRFADSALIGPAVRGEDERSSLFTLETRPLIRSGGELK</sequence>
<dbReference type="RefSeq" id="WP_368804800.1">
    <property type="nucleotide sequence ID" value="NZ_JAZHFV010000009.1"/>
</dbReference>
<organism evidence="2 3">
    <name type="scientific">Neoaquamicrobium sediminum</name>
    <dbReference type="NCBI Taxonomy" id="1849104"/>
    <lineage>
        <taxon>Bacteria</taxon>
        <taxon>Pseudomonadati</taxon>
        <taxon>Pseudomonadota</taxon>
        <taxon>Alphaproteobacteria</taxon>
        <taxon>Hyphomicrobiales</taxon>
        <taxon>Phyllobacteriaceae</taxon>
        <taxon>Neoaquamicrobium</taxon>
    </lineage>
</organism>
<reference evidence="2 3" key="1">
    <citation type="submission" date="2024-01" db="EMBL/GenBank/DDBJ databases">
        <title>New evidence supports the origin of RcGTA from prophage.</title>
        <authorList>
            <person name="Xu Y."/>
            <person name="Liu B."/>
            <person name="Chen F."/>
        </authorList>
    </citation>
    <scope>NUCLEOTIDE SEQUENCE [LARGE SCALE GENOMIC DNA]</scope>
    <source>
        <strain evidence="2 3">CBW1107-2</strain>
    </source>
</reference>
<evidence type="ECO:0000313" key="3">
    <source>
        <dbReference type="Proteomes" id="UP001559025"/>
    </source>
</evidence>
<name>A0ABV3WZC9_9HYPH</name>
<keyword evidence="3" id="KW-1185">Reference proteome</keyword>
<gene>
    <name evidence="2" type="ORF">V1479_22245</name>
</gene>
<accession>A0ABV3WZC9</accession>
<keyword evidence="1" id="KW-0472">Membrane</keyword>
<dbReference type="InterPro" id="IPR043129">
    <property type="entry name" value="ATPase_NBD"/>
</dbReference>
<keyword evidence="1" id="KW-1133">Transmembrane helix</keyword>
<evidence type="ECO:0000256" key="1">
    <source>
        <dbReference type="SAM" id="Phobius"/>
    </source>
</evidence>
<dbReference type="SUPFAM" id="SSF53067">
    <property type="entry name" value="Actin-like ATPase domain"/>
    <property type="match status" value="1"/>
</dbReference>
<evidence type="ECO:0000313" key="2">
    <source>
        <dbReference type="EMBL" id="MEX4010043.1"/>
    </source>
</evidence>
<comment type="caution">
    <text evidence="2">The sequence shown here is derived from an EMBL/GenBank/DDBJ whole genome shotgun (WGS) entry which is preliminary data.</text>
</comment>
<protein>
    <submittedName>
        <fullName evidence="2">PilN domain-containing protein</fullName>
    </submittedName>
</protein>
<keyword evidence="1" id="KW-0812">Transmembrane</keyword>
<feature type="transmembrane region" description="Helical" evidence="1">
    <location>
        <begin position="202"/>
        <end position="224"/>
    </location>
</feature>
<proteinExistence type="predicted"/>
<dbReference type="Gene3D" id="3.30.420.380">
    <property type="match status" value="1"/>
</dbReference>